<dbReference type="PANTHER" id="PTHR10971">
    <property type="entry name" value="MRNA EXPORT FACTOR AND BUB3"/>
    <property type="match status" value="1"/>
</dbReference>
<dbReference type="SMART" id="SM00320">
    <property type="entry name" value="WD40"/>
    <property type="match status" value="2"/>
</dbReference>
<comment type="caution">
    <text evidence="3">The sequence shown here is derived from an EMBL/GenBank/DDBJ whole genome shotgun (WGS) entry which is preliminary data.</text>
</comment>
<dbReference type="Gene3D" id="2.130.10.10">
    <property type="entry name" value="YVTN repeat-like/Quinoprotein amine dehydrogenase"/>
    <property type="match status" value="1"/>
</dbReference>
<reference evidence="3" key="2">
    <citation type="journal article" date="2024" name="Plant">
        <title>Genomic evolution and insights into agronomic trait innovations of Sesamum species.</title>
        <authorList>
            <person name="Miao H."/>
            <person name="Wang L."/>
            <person name="Qu L."/>
            <person name="Liu H."/>
            <person name="Sun Y."/>
            <person name="Le M."/>
            <person name="Wang Q."/>
            <person name="Wei S."/>
            <person name="Zheng Y."/>
            <person name="Lin W."/>
            <person name="Duan Y."/>
            <person name="Cao H."/>
            <person name="Xiong S."/>
            <person name="Wang X."/>
            <person name="Wei L."/>
            <person name="Li C."/>
            <person name="Ma Q."/>
            <person name="Ju M."/>
            <person name="Zhao R."/>
            <person name="Li G."/>
            <person name="Mu C."/>
            <person name="Tian Q."/>
            <person name="Mei H."/>
            <person name="Zhang T."/>
            <person name="Gao T."/>
            <person name="Zhang H."/>
        </authorList>
    </citation>
    <scope>NUCLEOTIDE SEQUENCE</scope>
    <source>
        <strain evidence="3">KEN1</strain>
    </source>
</reference>
<dbReference type="AlphaFoldDB" id="A0AAW2V084"/>
<dbReference type="EMBL" id="JACGWN010000011">
    <property type="protein sequence ID" value="KAL0422528.1"/>
    <property type="molecule type" value="Genomic_DNA"/>
</dbReference>
<accession>A0AAW2V084</accession>
<evidence type="ECO:0000313" key="3">
    <source>
        <dbReference type="EMBL" id="KAL0422528.1"/>
    </source>
</evidence>
<keyword evidence="2" id="KW-0677">Repeat</keyword>
<dbReference type="InterPro" id="IPR015943">
    <property type="entry name" value="WD40/YVTN_repeat-like_dom_sf"/>
</dbReference>
<dbReference type="InterPro" id="IPR001680">
    <property type="entry name" value="WD40_rpt"/>
</dbReference>
<protein>
    <submittedName>
        <fullName evidence="3">Mitotic checkpoint protein BUB3.1</fullName>
    </submittedName>
</protein>
<proteinExistence type="predicted"/>
<dbReference type="Pfam" id="PF00400">
    <property type="entry name" value="WD40"/>
    <property type="match status" value="2"/>
</dbReference>
<evidence type="ECO:0000256" key="1">
    <source>
        <dbReference type="ARBA" id="ARBA00022574"/>
    </source>
</evidence>
<dbReference type="SUPFAM" id="SSF50960">
    <property type="entry name" value="TolB, C-terminal domain"/>
    <property type="match status" value="1"/>
</dbReference>
<evidence type="ECO:0000256" key="2">
    <source>
        <dbReference type="ARBA" id="ARBA00022737"/>
    </source>
</evidence>
<sequence length="135" mass="14920">MTVAPPSSTGRELSDPPIDGVSNIRFSNHSDHLLVSSWDKSVRLYDASAGVLRGKFMHGGAVLDCCFHDDSSGFTASLDHTVRRLVFNYNKEDILGGMMLLFVVLNTRIQLVGVPYFHSKSMACYNLCELHVVQS</sequence>
<keyword evidence="1" id="KW-0853">WD repeat</keyword>
<name>A0AAW2V084_9LAMI</name>
<organism evidence="3">
    <name type="scientific">Sesamum latifolium</name>
    <dbReference type="NCBI Taxonomy" id="2727402"/>
    <lineage>
        <taxon>Eukaryota</taxon>
        <taxon>Viridiplantae</taxon>
        <taxon>Streptophyta</taxon>
        <taxon>Embryophyta</taxon>
        <taxon>Tracheophyta</taxon>
        <taxon>Spermatophyta</taxon>
        <taxon>Magnoliopsida</taxon>
        <taxon>eudicotyledons</taxon>
        <taxon>Gunneridae</taxon>
        <taxon>Pentapetalae</taxon>
        <taxon>asterids</taxon>
        <taxon>lamiids</taxon>
        <taxon>Lamiales</taxon>
        <taxon>Pedaliaceae</taxon>
        <taxon>Sesamum</taxon>
    </lineage>
</organism>
<gene>
    <name evidence="3" type="ORF">Slati_3275700</name>
</gene>
<reference evidence="3" key="1">
    <citation type="submission" date="2020-06" db="EMBL/GenBank/DDBJ databases">
        <authorList>
            <person name="Li T."/>
            <person name="Hu X."/>
            <person name="Zhang T."/>
            <person name="Song X."/>
            <person name="Zhang H."/>
            <person name="Dai N."/>
            <person name="Sheng W."/>
            <person name="Hou X."/>
            <person name="Wei L."/>
        </authorList>
    </citation>
    <scope>NUCLEOTIDE SEQUENCE</scope>
    <source>
        <strain evidence="3">KEN1</strain>
        <tissue evidence="3">Leaf</tissue>
    </source>
</reference>